<dbReference type="AlphaFoldDB" id="A0A918YG63"/>
<feature type="domain" description="Tyr recombinase" evidence="2">
    <location>
        <begin position="467"/>
        <end position="681"/>
    </location>
</feature>
<organism evidence="3 4">
    <name type="scientific">Streptomyces alanosinicus</name>
    <dbReference type="NCBI Taxonomy" id="68171"/>
    <lineage>
        <taxon>Bacteria</taxon>
        <taxon>Bacillati</taxon>
        <taxon>Actinomycetota</taxon>
        <taxon>Actinomycetes</taxon>
        <taxon>Kitasatosporales</taxon>
        <taxon>Streptomycetaceae</taxon>
        <taxon>Streptomyces</taxon>
    </lineage>
</organism>
<dbReference type="PROSITE" id="PS51898">
    <property type="entry name" value="TYR_RECOMBINASE"/>
    <property type="match status" value="1"/>
</dbReference>
<dbReference type="InterPro" id="IPR011010">
    <property type="entry name" value="DNA_brk_join_enz"/>
</dbReference>
<dbReference type="InterPro" id="IPR002104">
    <property type="entry name" value="Integrase_catalytic"/>
</dbReference>
<proteinExistence type="predicted"/>
<comment type="caution">
    <text evidence="3">The sequence shown here is derived from an EMBL/GenBank/DDBJ whole genome shotgun (WGS) entry which is preliminary data.</text>
</comment>
<accession>A0A918YG63</accession>
<name>A0A918YG63_9ACTN</name>
<dbReference type="GO" id="GO:0003677">
    <property type="term" value="F:DNA binding"/>
    <property type="evidence" value="ECO:0007669"/>
    <property type="project" value="InterPro"/>
</dbReference>
<dbReference type="CDD" id="cd00397">
    <property type="entry name" value="DNA_BRE_C"/>
    <property type="match status" value="1"/>
</dbReference>
<dbReference type="EMBL" id="BMVG01000004">
    <property type="protein sequence ID" value="GHE01857.1"/>
    <property type="molecule type" value="Genomic_DNA"/>
</dbReference>
<evidence type="ECO:0000313" key="3">
    <source>
        <dbReference type="EMBL" id="GHE01857.1"/>
    </source>
</evidence>
<evidence type="ECO:0000256" key="1">
    <source>
        <dbReference type="ARBA" id="ARBA00023172"/>
    </source>
</evidence>
<keyword evidence="4" id="KW-1185">Reference proteome</keyword>
<reference evidence="3" key="2">
    <citation type="submission" date="2020-09" db="EMBL/GenBank/DDBJ databases">
        <authorList>
            <person name="Sun Q."/>
            <person name="Ohkuma M."/>
        </authorList>
    </citation>
    <scope>NUCLEOTIDE SEQUENCE</scope>
    <source>
        <strain evidence="3">JCM 4714</strain>
    </source>
</reference>
<gene>
    <name evidence="3" type="ORF">GCM10010339_22440</name>
</gene>
<dbReference type="RefSeq" id="WP_229881217.1">
    <property type="nucleotide sequence ID" value="NZ_BMVG01000004.1"/>
</dbReference>
<reference evidence="3" key="1">
    <citation type="journal article" date="2014" name="Int. J. Syst. Evol. Microbiol.">
        <title>Complete genome sequence of Corynebacterium casei LMG S-19264T (=DSM 44701T), isolated from a smear-ripened cheese.</title>
        <authorList>
            <consortium name="US DOE Joint Genome Institute (JGI-PGF)"/>
            <person name="Walter F."/>
            <person name="Albersmeier A."/>
            <person name="Kalinowski J."/>
            <person name="Ruckert C."/>
        </authorList>
    </citation>
    <scope>NUCLEOTIDE SEQUENCE</scope>
    <source>
        <strain evidence="3">JCM 4714</strain>
    </source>
</reference>
<evidence type="ECO:0000313" key="4">
    <source>
        <dbReference type="Proteomes" id="UP000655443"/>
    </source>
</evidence>
<protein>
    <submittedName>
        <fullName evidence="3">Integrase</fullName>
    </submittedName>
</protein>
<sequence length="812" mass="91905">MADSTLRHRRIDHVLAQSGKRLKHDVSKLVAAPSTARSAPRPYGDLSEAGVEDIADCAAVAWETVTHSSGRKTRRIATRRVLTYLAQFPGKTWQDRWVASGLDEPGNPLRERFEFGPHKTQAALGLRCLICLRVIQPSLRAVRSNDFVGLAEQFRHVQGDKSLDEFFAAESASAHSLGQQRTSLFDVTLALITQGIALSDLTPEGLLHYSLECHKYGLTRGASPGSSRFAGHSAWETLHGMGVFPAGTPQQLRAVLVSGQKSVTELVDSYPIRCGGVRQLFIDYLERRRTELDYSALTGLAQLLVSVFWQKIEAIAPEQADLSLSNDVYQKWREEVSFVGKERDQPRRTLDSLLLQVRGFYLDLQSWALEEPERWGVWAVPCPVPRHEVRSARSGRRRAKERTDNRIRERQPLLPTLVEHVEEKHRKSRALLQAAAAIPLGEEFTHAGRSYRRTNSQADQAKARHSKAPVRVEDLATGEIIHAEGAEEDACWDWAYVETLRLSGVRIEELVELTQLSIRQYQRPNGEVVALLVIAPSKTDRERVIPMSAELFHVIASVIRRHITEERRSVPLTQRYDAHERQWSASMPFLFQRGSRGGRGVISPNTIANRIRTLCRELAESNPAFVGLTFAPHDFRRLFATEIVNNGLPIHIGAALLGHLNIETTGGYVAVFNEDVVRHYQEYLARRRAVRPVEEYRSATSDEWDEFQEHFDRRKVELGNCARPYGTPCQHEHACLRCPMLQVNPKMLSRLNELEEDLEARRKQAETEGWLGEIEGIDLTLQFLREKRKQALRSEQPGRSVDLGIPSFLPRP</sequence>
<dbReference type="GO" id="GO:0006310">
    <property type="term" value="P:DNA recombination"/>
    <property type="evidence" value="ECO:0007669"/>
    <property type="project" value="UniProtKB-KW"/>
</dbReference>
<keyword evidence="1" id="KW-0233">DNA recombination</keyword>
<evidence type="ECO:0000259" key="2">
    <source>
        <dbReference type="PROSITE" id="PS51898"/>
    </source>
</evidence>
<dbReference type="InterPro" id="IPR013762">
    <property type="entry name" value="Integrase-like_cat_sf"/>
</dbReference>
<dbReference type="GO" id="GO:0015074">
    <property type="term" value="P:DNA integration"/>
    <property type="evidence" value="ECO:0007669"/>
    <property type="project" value="InterPro"/>
</dbReference>
<dbReference type="Pfam" id="PF00589">
    <property type="entry name" value="Phage_integrase"/>
    <property type="match status" value="1"/>
</dbReference>
<dbReference type="Gene3D" id="1.10.443.10">
    <property type="entry name" value="Intergrase catalytic core"/>
    <property type="match status" value="1"/>
</dbReference>
<dbReference type="SUPFAM" id="SSF56349">
    <property type="entry name" value="DNA breaking-rejoining enzymes"/>
    <property type="match status" value="1"/>
</dbReference>
<dbReference type="Proteomes" id="UP000655443">
    <property type="component" value="Unassembled WGS sequence"/>
</dbReference>